<evidence type="ECO:0000256" key="1">
    <source>
        <dbReference type="SAM" id="MobiDB-lite"/>
    </source>
</evidence>
<dbReference type="Proteomes" id="UP001597295">
    <property type="component" value="Unassembled WGS sequence"/>
</dbReference>
<proteinExistence type="predicted"/>
<keyword evidence="3" id="KW-1185">Reference proteome</keyword>
<feature type="region of interest" description="Disordered" evidence="1">
    <location>
        <begin position="1"/>
        <end position="34"/>
    </location>
</feature>
<evidence type="ECO:0000313" key="3">
    <source>
        <dbReference type="Proteomes" id="UP001597295"/>
    </source>
</evidence>
<organism evidence="2 3">
    <name type="scientific">Lacibacterium aquatile</name>
    <dbReference type="NCBI Taxonomy" id="1168082"/>
    <lineage>
        <taxon>Bacteria</taxon>
        <taxon>Pseudomonadati</taxon>
        <taxon>Pseudomonadota</taxon>
        <taxon>Alphaproteobacteria</taxon>
        <taxon>Rhodospirillales</taxon>
        <taxon>Rhodospirillaceae</taxon>
    </lineage>
</organism>
<comment type="caution">
    <text evidence="2">The sequence shown here is derived from an EMBL/GenBank/DDBJ whole genome shotgun (WGS) entry which is preliminary data.</text>
</comment>
<dbReference type="RefSeq" id="WP_379878753.1">
    <property type="nucleotide sequence ID" value="NZ_JBHUIP010000016.1"/>
</dbReference>
<accession>A0ABW5DZN0</accession>
<sequence length="127" mass="13471">MAPPCSAAPAPSDPNTTQLLQPAASPGLPESTPMPPLHNYAPVLELSITVHSDGGFVVEFIDLPVIGSDFVVEGLRRLLPEGWAILVDAAELNVFQLYAETDSELLRLLETLAALNDEWAQAPAAAD</sequence>
<feature type="compositionally biased region" description="Low complexity" evidence="1">
    <location>
        <begin position="1"/>
        <end position="10"/>
    </location>
</feature>
<gene>
    <name evidence="2" type="ORF">ACFSM5_21165</name>
</gene>
<name>A0ABW5DZN0_9PROT</name>
<protein>
    <submittedName>
        <fullName evidence="2">Uncharacterized protein</fullName>
    </submittedName>
</protein>
<evidence type="ECO:0000313" key="2">
    <source>
        <dbReference type="EMBL" id="MFD2265426.1"/>
    </source>
</evidence>
<reference evidence="3" key="1">
    <citation type="journal article" date="2019" name="Int. J. Syst. Evol. Microbiol.">
        <title>The Global Catalogue of Microorganisms (GCM) 10K type strain sequencing project: providing services to taxonomists for standard genome sequencing and annotation.</title>
        <authorList>
            <consortium name="The Broad Institute Genomics Platform"/>
            <consortium name="The Broad Institute Genome Sequencing Center for Infectious Disease"/>
            <person name="Wu L."/>
            <person name="Ma J."/>
        </authorList>
    </citation>
    <scope>NUCLEOTIDE SEQUENCE [LARGE SCALE GENOMIC DNA]</scope>
    <source>
        <strain evidence="3">CGMCC 1.19062</strain>
    </source>
</reference>
<dbReference type="EMBL" id="JBHUIP010000016">
    <property type="protein sequence ID" value="MFD2265426.1"/>
    <property type="molecule type" value="Genomic_DNA"/>
</dbReference>